<dbReference type="SMART" id="SM00854">
    <property type="entry name" value="PGA_cap"/>
    <property type="match status" value="1"/>
</dbReference>
<comment type="similarity">
    <text evidence="1">Belongs to the CapA family.</text>
</comment>
<gene>
    <name evidence="4" type="primary">capA_1</name>
    <name evidence="4" type="ORF">ENSA7_05050</name>
</gene>
<protein>
    <submittedName>
        <fullName evidence="4">Capsule biosynthesis protein CapA</fullName>
    </submittedName>
</protein>
<dbReference type="AlphaFoldDB" id="A0A2S9YXD6"/>
<reference evidence="4 5" key="1">
    <citation type="submission" date="2018-03" db="EMBL/GenBank/DDBJ databases">
        <title>Draft Genome Sequences of the Obligatory Marine Myxobacteria Enhygromyxa salina SWB007.</title>
        <authorList>
            <person name="Poehlein A."/>
            <person name="Moghaddam J.A."/>
            <person name="Harms H."/>
            <person name="Alanjari M."/>
            <person name="Koenig G.M."/>
            <person name="Daniel R."/>
            <person name="Schaeberle T.F."/>
        </authorList>
    </citation>
    <scope>NUCLEOTIDE SEQUENCE [LARGE SCALE GENOMIC DNA]</scope>
    <source>
        <strain evidence="4 5">SWB007</strain>
    </source>
</reference>
<dbReference type="InterPro" id="IPR052169">
    <property type="entry name" value="CW_Biosynth-Accessory"/>
</dbReference>
<dbReference type="InterPro" id="IPR008969">
    <property type="entry name" value="CarboxyPept-like_regulatory"/>
</dbReference>
<dbReference type="EMBL" id="PVNL01000013">
    <property type="protein sequence ID" value="PRQ09750.1"/>
    <property type="molecule type" value="Genomic_DNA"/>
</dbReference>
<evidence type="ECO:0000259" key="3">
    <source>
        <dbReference type="SMART" id="SM00854"/>
    </source>
</evidence>
<dbReference type="SUPFAM" id="SSF49464">
    <property type="entry name" value="Carboxypeptidase regulatory domain-like"/>
    <property type="match status" value="1"/>
</dbReference>
<dbReference type="Pfam" id="PF09587">
    <property type="entry name" value="PGA_cap"/>
    <property type="match status" value="1"/>
</dbReference>
<name>A0A2S9YXD6_9BACT</name>
<dbReference type="PANTHER" id="PTHR33393">
    <property type="entry name" value="POLYGLUTAMINE SYNTHESIS ACCESSORY PROTEIN RV0574C-RELATED"/>
    <property type="match status" value="1"/>
</dbReference>
<dbReference type="InterPro" id="IPR019079">
    <property type="entry name" value="Capsule_synth_CapA"/>
</dbReference>
<dbReference type="CDD" id="cd07381">
    <property type="entry name" value="MPP_CapA"/>
    <property type="match status" value="1"/>
</dbReference>
<evidence type="ECO:0000313" key="4">
    <source>
        <dbReference type="EMBL" id="PRQ09750.1"/>
    </source>
</evidence>
<dbReference type="RefSeq" id="WP_181232999.1">
    <property type="nucleotide sequence ID" value="NZ_PVNL01000013.1"/>
</dbReference>
<comment type="caution">
    <text evidence="4">The sequence shown here is derived from an EMBL/GenBank/DDBJ whole genome shotgun (WGS) entry which is preliminary data.</text>
</comment>
<organism evidence="4 5">
    <name type="scientific">Enhygromyxa salina</name>
    <dbReference type="NCBI Taxonomy" id="215803"/>
    <lineage>
        <taxon>Bacteria</taxon>
        <taxon>Pseudomonadati</taxon>
        <taxon>Myxococcota</taxon>
        <taxon>Polyangia</taxon>
        <taxon>Nannocystales</taxon>
        <taxon>Nannocystaceae</taxon>
        <taxon>Enhygromyxa</taxon>
    </lineage>
</organism>
<dbReference type="Gene3D" id="2.60.120.260">
    <property type="entry name" value="Galactose-binding domain-like"/>
    <property type="match status" value="1"/>
</dbReference>
<evidence type="ECO:0000256" key="2">
    <source>
        <dbReference type="SAM" id="SignalP"/>
    </source>
</evidence>
<proteinExistence type="inferred from homology"/>
<feature type="chain" id="PRO_5015646569" evidence="2">
    <location>
        <begin position="34"/>
        <end position="742"/>
    </location>
</feature>
<sequence>MSTTLPFSRIRARGAGLTAALVVAITVATPVHAGYGFDTDESDYQDLVLATPIALAGRVIDTEGMPIMGAQLRLIGWGDSLTNDGEAAMAWQAGDFELTGLARRNVLLEVSMDGYYTEVLPVYLQVELGEDTVDLGDIELVAEQFGRARLTFGGDAMFDRRMFDDGVLHLDNLGEDTQALFRYMQPLLQADDHTSINLETPVTDDFSTPHPNKSYVFAAYPESAAELPGVGIDSVSLGNNHIYDYLDLGVADTLFHLDAIGLPHFGAGMNPNDAAASFLRPDINGVEISLQSFSNYIGYSYGEDYEVVTRGAPLKAGALPSFSSNLDAFVDDEVAAGRFAIPVIHGGSEYAWEQTSGSHYDFERVVEHGAGLVIAHHPHVAHGVSIIDAGDGPRYVFGSLGNFVFDQDVYETMRSYLAIVDIIEGPSGPEVERVQLAPYRLDGYVPRPLVGAALADMGRHLAHLSTAEAPVSGFDRAVIFAEGGRLVVATDESEVQTTDLVDARGLTVAGGSTGPVALDPYTQTDALAALSSSAPATCELGRDLLGIGDFEDPDVDDAYLEGDLWVQSSARYVQGSETRSGDGAAVLLRKSSYNDRTSLWMGNRLEVAGNRPVTITGWHMGENAGKFEVSVRWLSSAGNTVSQSTKFTNLASNYGWSQFTIDVTPPNNADSLMVYFRHYPPNSGGDGQVFLDDVSFIEWDPNTVAVNAQAASLATPNAWDFVRCSASNGPLSLNLTHRVYER</sequence>
<keyword evidence="2" id="KW-0732">Signal</keyword>
<accession>A0A2S9YXD6</accession>
<evidence type="ECO:0000313" key="5">
    <source>
        <dbReference type="Proteomes" id="UP000238823"/>
    </source>
</evidence>
<feature type="signal peptide" evidence="2">
    <location>
        <begin position="1"/>
        <end position="33"/>
    </location>
</feature>
<dbReference type="Proteomes" id="UP000238823">
    <property type="component" value="Unassembled WGS sequence"/>
</dbReference>
<evidence type="ECO:0000256" key="1">
    <source>
        <dbReference type="ARBA" id="ARBA00005662"/>
    </source>
</evidence>
<feature type="domain" description="Capsule synthesis protein CapA" evidence="3">
    <location>
        <begin position="149"/>
        <end position="407"/>
    </location>
</feature>
<dbReference type="InterPro" id="IPR029052">
    <property type="entry name" value="Metallo-depent_PP-like"/>
</dbReference>
<dbReference type="PANTHER" id="PTHR33393:SF13">
    <property type="entry name" value="PGA BIOSYNTHESIS PROTEIN CAPA"/>
    <property type="match status" value="1"/>
</dbReference>
<dbReference type="SUPFAM" id="SSF56300">
    <property type="entry name" value="Metallo-dependent phosphatases"/>
    <property type="match status" value="1"/>
</dbReference>